<dbReference type="AlphaFoldDB" id="A0A5B7GSY8"/>
<evidence type="ECO:0000313" key="2">
    <source>
        <dbReference type="Proteomes" id="UP000324222"/>
    </source>
</evidence>
<keyword evidence="2" id="KW-1185">Reference proteome</keyword>
<organism evidence="1 2">
    <name type="scientific">Portunus trituberculatus</name>
    <name type="common">Swimming crab</name>
    <name type="synonym">Neptunus trituberculatus</name>
    <dbReference type="NCBI Taxonomy" id="210409"/>
    <lineage>
        <taxon>Eukaryota</taxon>
        <taxon>Metazoa</taxon>
        <taxon>Ecdysozoa</taxon>
        <taxon>Arthropoda</taxon>
        <taxon>Crustacea</taxon>
        <taxon>Multicrustacea</taxon>
        <taxon>Malacostraca</taxon>
        <taxon>Eumalacostraca</taxon>
        <taxon>Eucarida</taxon>
        <taxon>Decapoda</taxon>
        <taxon>Pleocyemata</taxon>
        <taxon>Brachyura</taxon>
        <taxon>Eubrachyura</taxon>
        <taxon>Portunoidea</taxon>
        <taxon>Portunidae</taxon>
        <taxon>Portuninae</taxon>
        <taxon>Portunus</taxon>
    </lineage>
</organism>
<accession>A0A5B7GSY8</accession>
<sequence length="236" mass="26392">MNMAMHHATQGFTSLTCSKIIKQHLRSTKPFHPSPQQKVLEERMLHHLDNPVTLCGGGNMTRLAGRVFAALPLPGIGGGNVAQARAEARGRQLALLLALAHSLMDTLLDGVVEKEVREWRSHPYPREHSGLTLRPLEDITTDPISSRLAIIARLSNTLTFVAEMITDAANTAITFTADHLLIQQRWTKQVMGLGNMSCDQRLKTLHLEDLSWKVWCCSYWYFYHGLSERDVEGSGI</sequence>
<dbReference type="OrthoDB" id="20900at2759"/>
<dbReference type="EMBL" id="VSRR010017198">
    <property type="protein sequence ID" value="MPC60118.1"/>
    <property type="molecule type" value="Genomic_DNA"/>
</dbReference>
<evidence type="ECO:0000313" key="1">
    <source>
        <dbReference type="EMBL" id="MPC60118.1"/>
    </source>
</evidence>
<gene>
    <name evidence="1" type="ORF">E2C01_054155</name>
</gene>
<name>A0A5B7GSY8_PORTR</name>
<comment type="caution">
    <text evidence="1">The sequence shown here is derived from an EMBL/GenBank/DDBJ whole genome shotgun (WGS) entry which is preliminary data.</text>
</comment>
<dbReference type="Proteomes" id="UP000324222">
    <property type="component" value="Unassembled WGS sequence"/>
</dbReference>
<proteinExistence type="predicted"/>
<reference evidence="1 2" key="1">
    <citation type="submission" date="2019-05" db="EMBL/GenBank/DDBJ databases">
        <title>Another draft genome of Portunus trituberculatus and its Hox gene families provides insights of decapod evolution.</title>
        <authorList>
            <person name="Jeong J.-H."/>
            <person name="Song I."/>
            <person name="Kim S."/>
            <person name="Choi T."/>
            <person name="Kim D."/>
            <person name="Ryu S."/>
            <person name="Kim W."/>
        </authorList>
    </citation>
    <scope>NUCLEOTIDE SEQUENCE [LARGE SCALE GENOMIC DNA]</scope>
    <source>
        <tissue evidence="1">Muscle</tissue>
    </source>
</reference>
<protein>
    <submittedName>
        <fullName evidence="1">Uncharacterized protein</fullName>
    </submittedName>
</protein>